<dbReference type="AlphaFoldDB" id="A0A426ZTD4"/>
<feature type="compositionally biased region" description="Low complexity" evidence="1">
    <location>
        <begin position="69"/>
        <end position="84"/>
    </location>
</feature>
<protein>
    <submittedName>
        <fullName evidence="2">Uncharacterized protein</fullName>
    </submittedName>
</protein>
<evidence type="ECO:0000313" key="3">
    <source>
        <dbReference type="Proteomes" id="UP000287651"/>
    </source>
</evidence>
<evidence type="ECO:0000313" key="2">
    <source>
        <dbReference type="EMBL" id="RRT67181.1"/>
    </source>
</evidence>
<gene>
    <name evidence="2" type="ORF">B296_00025698</name>
</gene>
<dbReference type="Proteomes" id="UP000287651">
    <property type="component" value="Unassembled WGS sequence"/>
</dbReference>
<evidence type="ECO:0000256" key="1">
    <source>
        <dbReference type="SAM" id="MobiDB-lite"/>
    </source>
</evidence>
<sequence length="153" mass="16744">MHPLRFLNSGIRAIVFVQKITFKLRVMRLNRVESFYPFLLRFRSEGNKEEGQQGMARLPIRRRLAAAKVPLQRGGRLRPGPLQGAATRKGSSPQGVTTHRGSSRPRGRPVTGCKGRLPEASPAACAGAAATAAQRGAKRGLGHPFEKRMILPL</sequence>
<feature type="compositionally biased region" description="Polar residues" evidence="1">
    <location>
        <begin position="89"/>
        <end position="100"/>
    </location>
</feature>
<accession>A0A426ZTD4</accession>
<feature type="region of interest" description="Disordered" evidence="1">
    <location>
        <begin position="69"/>
        <end position="112"/>
    </location>
</feature>
<name>A0A426ZTD4_ENSVE</name>
<organism evidence="2 3">
    <name type="scientific">Ensete ventricosum</name>
    <name type="common">Abyssinian banana</name>
    <name type="synonym">Musa ensete</name>
    <dbReference type="NCBI Taxonomy" id="4639"/>
    <lineage>
        <taxon>Eukaryota</taxon>
        <taxon>Viridiplantae</taxon>
        <taxon>Streptophyta</taxon>
        <taxon>Embryophyta</taxon>
        <taxon>Tracheophyta</taxon>
        <taxon>Spermatophyta</taxon>
        <taxon>Magnoliopsida</taxon>
        <taxon>Liliopsida</taxon>
        <taxon>Zingiberales</taxon>
        <taxon>Musaceae</taxon>
        <taxon>Ensete</taxon>
    </lineage>
</organism>
<comment type="caution">
    <text evidence="2">The sequence shown here is derived from an EMBL/GenBank/DDBJ whole genome shotgun (WGS) entry which is preliminary data.</text>
</comment>
<dbReference type="EMBL" id="AMZH03005129">
    <property type="protein sequence ID" value="RRT67181.1"/>
    <property type="molecule type" value="Genomic_DNA"/>
</dbReference>
<reference evidence="2 3" key="1">
    <citation type="journal article" date="2014" name="Agronomy (Basel)">
        <title>A Draft Genome Sequence for Ensete ventricosum, the Drought-Tolerant Tree Against Hunger.</title>
        <authorList>
            <person name="Harrison J."/>
            <person name="Moore K.A."/>
            <person name="Paszkiewicz K."/>
            <person name="Jones T."/>
            <person name="Grant M."/>
            <person name="Ambacheew D."/>
            <person name="Muzemil S."/>
            <person name="Studholme D.J."/>
        </authorList>
    </citation>
    <scope>NUCLEOTIDE SEQUENCE [LARGE SCALE GENOMIC DNA]</scope>
</reference>
<proteinExistence type="predicted"/>